<evidence type="ECO:0000256" key="7">
    <source>
        <dbReference type="ARBA" id="ARBA00022593"/>
    </source>
</evidence>
<keyword evidence="7" id="KW-0962">Peroxisome biogenesis</keyword>
<dbReference type="AlphaFoldDB" id="A0A2U1LFG5"/>
<evidence type="ECO:0000256" key="13">
    <source>
        <dbReference type="ARBA" id="ARBA00022833"/>
    </source>
</evidence>
<dbReference type="InterPro" id="IPR025654">
    <property type="entry name" value="PEX2/10"/>
</dbReference>
<keyword evidence="22" id="KW-1185">Reference proteome</keyword>
<dbReference type="Proteomes" id="UP000245207">
    <property type="component" value="Unassembled WGS sequence"/>
</dbReference>
<evidence type="ECO:0000256" key="18">
    <source>
        <dbReference type="PROSITE-ProRule" id="PRU00175"/>
    </source>
</evidence>
<organism evidence="21 22">
    <name type="scientific">Artemisia annua</name>
    <name type="common">Sweet wormwood</name>
    <dbReference type="NCBI Taxonomy" id="35608"/>
    <lineage>
        <taxon>Eukaryota</taxon>
        <taxon>Viridiplantae</taxon>
        <taxon>Streptophyta</taxon>
        <taxon>Embryophyta</taxon>
        <taxon>Tracheophyta</taxon>
        <taxon>Spermatophyta</taxon>
        <taxon>Magnoliopsida</taxon>
        <taxon>eudicotyledons</taxon>
        <taxon>Gunneridae</taxon>
        <taxon>Pentapetalae</taxon>
        <taxon>asterids</taxon>
        <taxon>campanulids</taxon>
        <taxon>Asterales</taxon>
        <taxon>Asteraceae</taxon>
        <taxon>Asteroideae</taxon>
        <taxon>Anthemideae</taxon>
        <taxon>Artemisiinae</taxon>
        <taxon>Artemisia</taxon>
    </lineage>
</organism>
<dbReference type="OrthoDB" id="6270329at2759"/>
<comment type="caution">
    <text evidence="21">The sequence shown here is derived from an EMBL/GenBank/DDBJ whole genome shotgun (WGS) entry which is preliminary data.</text>
</comment>
<evidence type="ECO:0000256" key="11">
    <source>
        <dbReference type="ARBA" id="ARBA00022771"/>
    </source>
</evidence>
<dbReference type="PANTHER" id="PTHR23350:SF0">
    <property type="entry name" value="PEROXISOME BIOGENESIS FACTOR 10"/>
    <property type="match status" value="1"/>
</dbReference>
<name>A0A2U1LFG5_ARTAN</name>
<dbReference type="EMBL" id="PKPP01009676">
    <property type="protein sequence ID" value="PWA47724.1"/>
    <property type="molecule type" value="Genomic_DNA"/>
</dbReference>
<keyword evidence="12" id="KW-0833">Ubl conjugation pathway</keyword>
<evidence type="ECO:0000256" key="12">
    <source>
        <dbReference type="ARBA" id="ARBA00022786"/>
    </source>
</evidence>
<comment type="subcellular location">
    <subcellularLocation>
        <location evidence="2">Peroxisome membrane</location>
        <topology evidence="2">Multi-pass membrane protein</topology>
    </subcellularLocation>
</comment>
<keyword evidence="14" id="KW-0653">Protein transport</keyword>
<dbReference type="InterPro" id="IPR013083">
    <property type="entry name" value="Znf_RING/FYVE/PHD"/>
</dbReference>
<gene>
    <name evidence="21" type="ORF">CTI12_AA496370</name>
</gene>
<evidence type="ECO:0000256" key="2">
    <source>
        <dbReference type="ARBA" id="ARBA00004585"/>
    </source>
</evidence>
<evidence type="ECO:0000256" key="9">
    <source>
        <dbReference type="ARBA" id="ARBA00022692"/>
    </source>
</evidence>
<feature type="compositionally biased region" description="Low complexity" evidence="19">
    <location>
        <begin position="76"/>
        <end position="86"/>
    </location>
</feature>
<accession>A0A2U1LFG5</accession>
<evidence type="ECO:0000256" key="17">
    <source>
        <dbReference type="ARBA" id="ARBA00023140"/>
    </source>
</evidence>
<comment type="pathway">
    <text evidence="3">Protein modification; protein ubiquitination.</text>
</comment>
<dbReference type="GO" id="GO:0005778">
    <property type="term" value="C:peroxisomal membrane"/>
    <property type="evidence" value="ECO:0007669"/>
    <property type="project" value="UniProtKB-SubCell"/>
</dbReference>
<dbReference type="GO" id="GO:0061630">
    <property type="term" value="F:ubiquitin protein ligase activity"/>
    <property type="evidence" value="ECO:0007669"/>
    <property type="project" value="UniProtKB-EC"/>
</dbReference>
<evidence type="ECO:0000256" key="14">
    <source>
        <dbReference type="ARBA" id="ARBA00022927"/>
    </source>
</evidence>
<dbReference type="Gene3D" id="3.30.40.10">
    <property type="entry name" value="Zinc/RING finger domain, C3HC4 (zinc finger)"/>
    <property type="match status" value="1"/>
</dbReference>
<evidence type="ECO:0000256" key="6">
    <source>
        <dbReference type="ARBA" id="ARBA00022448"/>
    </source>
</evidence>
<dbReference type="SMART" id="SM00184">
    <property type="entry name" value="RING"/>
    <property type="match status" value="1"/>
</dbReference>
<evidence type="ECO:0000313" key="22">
    <source>
        <dbReference type="Proteomes" id="UP000245207"/>
    </source>
</evidence>
<keyword evidence="15" id="KW-1133">Transmembrane helix</keyword>
<evidence type="ECO:0000256" key="5">
    <source>
        <dbReference type="ARBA" id="ARBA00012483"/>
    </source>
</evidence>
<keyword evidence="16" id="KW-0472">Membrane</keyword>
<dbReference type="STRING" id="35608.A0A2U1LFG5"/>
<keyword evidence="13" id="KW-0862">Zinc</keyword>
<evidence type="ECO:0000256" key="8">
    <source>
        <dbReference type="ARBA" id="ARBA00022679"/>
    </source>
</evidence>
<dbReference type="InterPro" id="IPR017907">
    <property type="entry name" value="Znf_RING_CS"/>
</dbReference>
<evidence type="ECO:0000256" key="15">
    <source>
        <dbReference type="ARBA" id="ARBA00022989"/>
    </source>
</evidence>
<comment type="catalytic activity">
    <reaction evidence="1">
        <text>S-ubiquitinyl-[E2 ubiquitin-conjugating enzyme]-L-cysteine + [acceptor protein]-L-lysine = [E2 ubiquitin-conjugating enzyme]-L-cysteine + N(6)-ubiquitinyl-[acceptor protein]-L-lysine.</text>
        <dbReference type="EC" id="2.3.2.27"/>
    </reaction>
</comment>
<keyword evidence="10" id="KW-0479">Metal-binding</keyword>
<sequence length="159" mass="17430">MEEVKGLYLQVMGSYGLPPTPARRALFIVYQSAVPYIAERVSSRIASHGIALSDSLSDELETSGSTQDQLATNQASSSSPIVSSSPFSRLKSRISGLWLNTVHRDGLHLNQVGLAICLSNRQNPTATPCGHVFCWTCIMEWCNEKPECPLCRSPLTHRP</sequence>
<keyword evidence="6" id="KW-0813">Transport</keyword>
<dbReference type="PROSITE" id="PS50089">
    <property type="entry name" value="ZF_RING_2"/>
    <property type="match status" value="1"/>
</dbReference>
<dbReference type="PROSITE" id="PS00518">
    <property type="entry name" value="ZF_RING_1"/>
    <property type="match status" value="1"/>
</dbReference>
<keyword evidence="17" id="KW-0576">Peroxisome</keyword>
<evidence type="ECO:0000256" key="19">
    <source>
        <dbReference type="SAM" id="MobiDB-lite"/>
    </source>
</evidence>
<dbReference type="GO" id="GO:0016558">
    <property type="term" value="P:protein import into peroxisome matrix"/>
    <property type="evidence" value="ECO:0007669"/>
    <property type="project" value="InterPro"/>
</dbReference>
<dbReference type="Pfam" id="PF13639">
    <property type="entry name" value="zf-RING_2"/>
    <property type="match status" value="1"/>
</dbReference>
<dbReference type="SUPFAM" id="SSF57850">
    <property type="entry name" value="RING/U-box"/>
    <property type="match status" value="1"/>
</dbReference>
<keyword evidence="11 18" id="KW-0863">Zinc-finger</keyword>
<keyword evidence="8" id="KW-0808">Transferase</keyword>
<evidence type="ECO:0000256" key="1">
    <source>
        <dbReference type="ARBA" id="ARBA00000900"/>
    </source>
</evidence>
<evidence type="ECO:0000313" key="21">
    <source>
        <dbReference type="EMBL" id="PWA47724.1"/>
    </source>
</evidence>
<evidence type="ECO:0000259" key="20">
    <source>
        <dbReference type="PROSITE" id="PS50089"/>
    </source>
</evidence>
<feature type="domain" description="RING-type" evidence="20">
    <location>
        <begin position="116"/>
        <end position="152"/>
    </location>
</feature>
<dbReference type="GO" id="GO:0008270">
    <property type="term" value="F:zinc ion binding"/>
    <property type="evidence" value="ECO:0007669"/>
    <property type="project" value="UniProtKB-KW"/>
</dbReference>
<evidence type="ECO:0000256" key="10">
    <source>
        <dbReference type="ARBA" id="ARBA00022723"/>
    </source>
</evidence>
<protein>
    <recommendedName>
        <fullName evidence="5">RING-type E3 ubiquitin transferase</fullName>
        <ecNumber evidence="5">2.3.2.27</ecNumber>
    </recommendedName>
</protein>
<reference evidence="21 22" key="1">
    <citation type="journal article" date="2018" name="Mol. Plant">
        <title>The genome of Artemisia annua provides insight into the evolution of Asteraceae family and artemisinin biosynthesis.</title>
        <authorList>
            <person name="Shen Q."/>
            <person name="Zhang L."/>
            <person name="Liao Z."/>
            <person name="Wang S."/>
            <person name="Yan T."/>
            <person name="Shi P."/>
            <person name="Liu M."/>
            <person name="Fu X."/>
            <person name="Pan Q."/>
            <person name="Wang Y."/>
            <person name="Lv Z."/>
            <person name="Lu X."/>
            <person name="Zhang F."/>
            <person name="Jiang W."/>
            <person name="Ma Y."/>
            <person name="Chen M."/>
            <person name="Hao X."/>
            <person name="Li L."/>
            <person name="Tang Y."/>
            <person name="Lv G."/>
            <person name="Zhou Y."/>
            <person name="Sun X."/>
            <person name="Brodelius P.E."/>
            <person name="Rose J.K.C."/>
            <person name="Tang K."/>
        </authorList>
    </citation>
    <scope>NUCLEOTIDE SEQUENCE [LARGE SCALE GENOMIC DNA]</scope>
    <source>
        <strain evidence="22">cv. Huhao1</strain>
        <tissue evidence="21">Leaf</tissue>
    </source>
</reference>
<evidence type="ECO:0000256" key="4">
    <source>
        <dbReference type="ARBA" id="ARBA00008704"/>
    </source>
</evidence>
<dbReference type="InterPro" id="IPR001841">
    <property type="entry name" value="Znf_RING"/>
</dbReference>
<dbReference type="PANTHER" id="PTHR23350">
    <property type="entry name" value="PEROXISOME ASSEMBLY PROTEIN 10"/>
    <property type="match status" value="1"/>
</dbReference>
<feature type="region of interest" description="Disordered" evidence="19">
    <location>
        <begin position="62"/>
        <end position="86"/>
    </location>
</feature>
<evidence type="ECO:0000256" key="3">
    <source>
        <dbReference type="ARBA" id="ARBA00004906"/>
    </source>
</evidence>
<dbReference type="EC" id="2.3.2.27" evidence="5"/>
<dbReference type="CDD" id="cd16527">
    <property type="entry name" value="RING-HC_PEX10"/>
    <property type="match status" value="1"/>
</dbReference>
<keyword evidence="9" id="KW-0812">Transmembrane</keyword>
<comment type="similarity">
    <text evidence="4">Belongs to the pex2/pex10/pex12 family.</text>
</comment>
<evidence type="ECO:0000256" key="16">
    <source>
        <dbReference type="ARBA" id="ARBA00023136"/>
    </source>
</evidence>
<proteinExistence type="inferred from homology"/>